<evidence type="ECO:0000313" key="2">
    <source>
        <dbReference type="Proteomes" id="UP000298642"/>
    </source>
</evidence>
<dbReference type="Proteomes" id="UP000298642">
    <property type="component" value="Chromosome"/>
</dbReference>
<gene>
    <name evidence="1" type="ORF">EIO64_08215</name>
</gene>
<proteinExistence type="predicted"/>
<organism evidence="1 2">
    <name type="scientific">Dysosmobacter welbionis</name>
    <dbReference type="NCBI Taxonomy" id="2093857"/>
    <lineage>
        <taxon>Bacteria</taxon>
        <taxon>Bacillati</taxon>
        <taxon>Bacillota</taxon>
        <taxon>Clostridia</taxon>
        <taxon>Eubacteriales</taxon>
        <taxon>Oscillospiraceae</taxon>
        <taxon>Dysosmobacter</taxon>
    </lineage>
</organism>
<dbReference type="KEGG" id="obj:EIO64_08215"/>
<name>A0A4D7AJU1_9FIRM</name>
<keyword evidence="2" id="KW-1185">Reference proteome</keyword>
<accession>A0A4D7AJU1</accession>
<dbReference type="EMBL" id="CP034413">
    <property type="protein sequence ID" value="QCI59209.1"/>
    <property type="molecule type" value="Genomic_DNA"/>
</dbReference>
<reference evidence="2" key="1">
    <citation type="submission" date="2018-12" db="EMBL/GenBank/DDBJ databases">
        <title>Dusodibacter welbiota gen. nov., sp. nov., isolated from human faeces and emended description of the Oscillibacter genus.</title>
        <authorList>
            <person name="Le Roy T."/>
            <person name="Van der Smissen P."/>
            <person name="Delzenne N."/>
            <person name="Muccioli G."/>
            <person name="Collet J.F."/>
            <person name="Cani P.D."/>
        </authorList>
    </citation>
    <scope>NUCLEOTIDE SEQUENCE [LARGE SCALE GENOMIC DNA]</scope>
    <source>
        <strain evidence="2">J115</strain>
    </source>
</reference>
<sequence>MTTKKQAKAAEEAGTLVYCGPTIPGVAKQFTFYRGGVTAGLKAAQERRPVLRALTIPLDQLPEAMKQLEMKHGRIYALYREAQRQK</sequence>
<evidence type="ECO:0000313" key="1">
    <source>
        <dbReference type="EMBL" id="QCI59209.1"/>
    </source>
</evidence>
<dbReference type="AlphaFoldDB" id="A0A4D7AJU1"/>
<dbReference type="RefSeq" id="WP_136891196.1">
    <property type="nucleotide sequence ID" value="NZ_CP034413.3"/>
</dbReference>
<protein>
    <submittedName>
        <fullName evidence="1">Uncharacterized protein</fullName>
    </submittedName>
</protein>